<dbReference type="NCBIfam" id="NF001209">
    <property type="entry name" value="PRK00175.1"/>
    <property type="match status" value="1"/>
</dbReference>
<feature type="domain" description="AB hydrolase-1" evidence="2">
    <location>
        <begin position="167"/>
        <end position="548"/>
    </location>
</feature>
<dbReference type="PANTHER" id="PTHR32268">
    <property type="entry name" value="HOMOSERINE O-ACETYLTRANSFERASE"/>
    <property type="match status" value="1"/>
</dbReference>
<dbReference type="OrthoDB" id="444135at2759"/>
<evidence type="ECO:0000259" key="2">
    <source>
        <dbReference type="Pfam" id="PF00561"/>
    </source>
</evidence>
<dbReference type="AlphaFoldDB" id="A0A9P6NNG9"/>
<comment type="caution">
    <text evidence="3">The sequence shown here is derived from an EMBL/GenBank/DDBJ whole genome shotgun (WGS) entry which is preliminary data.</text>
</comment>
<proteinExistence type="inferred from homology"/>
<dbReference type="Pfam" id="PF00561">
    <property type="entry name" value="Abhydrolase_1"/>
    <property type="match status" value="1"/>
</dbReference>
<dbReference type="SUPFAM" id="SSF53474">
    <property type="entry name" value="alpha/beta-Hydrolases"/>
    <property type="match status" value="1"/>
</dbReference>
<sequence>MSSILTTRPSWVLRSSLRELTSPIPSLPFTLSRLYQYLELGSRFQCHLSSKNTSHHSVRYSRTSAISFPCVDQHEARSAIILESKQESKSNGSSGLADQNLGVNASRAHSRTEQASVGPEPHYSRLTSGYQIYHHPHRFQLNYGQSLSEFDIAYETWGNLSEKRDNVILLHTGLSASSHAKSHDQNLTPGWWEQFMGHGSKFPIDLDRYFVICTNVLGSCYGSTGPSSPNPATGEPYATHFPIITIFDMVAAQFLLLDHLGIDRLYASIGSSMGGMQSIAAAWMRPDRVEKVVSISGCGRSAPSSIALRYAQRSVLMADPNWNRGFYYHHLPPHVGMKLARQIATITYRSGPEWEQRFGRRRQMMRSNEDQNDAKSISAPVLCPDFLIETYLDHQGEQFCLKYDANSLIYVSKAMDLFDLTFEGLAHITAFRSQENLPTGNQNHPDPSCSPSSNLVPFETIVSQTIQETERSKTHVSSLPNPNLGLVESLSKTFQSLKHHPILILGAQSDILFPIHQQRELAEAMRLAGNKNVIYYELDSPYGHDTFLIDLAGVGSAIRGFLS</sequence>
<dbReference type="Gene3D" id="3.40.50.1820">
    <property type="entry name" value="alpha/beta hydrolase"/>
    <property type="match status" value="1"/>
</dbReference>
<gene>
    <name evidence="3" type="ORF">CROQUDRAFT_656291</name>
</gene>
<evidence type="ECO:0000313" key="4">
    <source>
        <dbReference type="Proteomes" id="UP000886653"/>
    </source>
</evidence>
<dbReference type="GO" id="GO:0004414">
    <property type="term" value="F:homoserine O-acetyltransferase activity"/>
    <property type="evidence" value="ECO:0007669"/>
    <property type="project" value="TreeGrafter"/>
</dbReference>
<dbReference type="InterPro" id="IPR029058">
    <property type="entry name" value="AB_hydrolase_fold"/>
</dbReference>
<evidence type="ECO:0000256" key="1">
    <source>
        <dbReference type="ARBA" id="ARBA00006886"/>
    </source>
</evidence>
<accession>A0A9P6NNG9</accession>
<reference evidence="3" key="1">
    <citation type="submission" date="2013-11" db="EMBL/GenBank/DDBJ databases">
        <title>Genome sequence of the fusiform rust pathogen reveals effectors for host alternation and coevolution with pine.</title>
        <authorList>
            <consortium name="DOE Joint Genome Institute"/>
            <person name="Smith K."/>
            <person name="Pendleton A."/>
            <person name="Kubisiak T."/>
            <person name="Anderson C."/>
            <person name="Salamov A."/>
            <person name="Aerts A."/>
            <person name="Riley R."/>
            <person name="Clum A."/>
            <person name="Lindquist E."/>
            <person name="Ence D."/>
            <person name="Campbell M."/>
            <person name="Kronenberg Z."/>
            <person name="Feau N."/>
            <person name="Dhillon B."/>
            <person name="Hamelin R."/>
            <person name="Burleigh J."/>
            <person name="Smith J."/>
            <person name="Yandell M."/>
            <person name="Nelson C."/>
            <person name="Grigoriev I."/>
            <person name="Davis J."/>
        </authorList>
    </citation>
    <scope>NUCLEOTIDE SEQUENCE</scope>
    <source>
        <strain evidence="3">G11</strain>
    </source>
</reference>
<dbReference type="PANTHER" id="PTHR32268:SF16">
    <property type="entry name" value="SERINE O-SUCCINYLTRANSFERASE"/>
    <property type="match status" value="1"/>
</dbReference>
<comment type="similarity">
    <text evidence="1">Belongs to the AB hydrolase superfamily. MetX family.</text>
</comment>
<dbReference type="GO" id="GO:0005739">
    <property type="term" value="C:mitochondrion"/>
    <property type="evidence" value="ECO:0007669"/>
    <property type="project" value="TreeGrafter"/>
</dbReference>
<dbReference type="InterPro" id="IPR008220">
    <property type="entry name" value="HAT_MetX-like"/>
</dbReference>
<dbReference type="PIRSF" id="PIRSF000443">
    <property type="entry name" value="Homoser_Ac_trans"/>
    <property type="match status" value="1"/>
</dbReference>
<name>A0A9P6NNG9_9BASI</name>
<dbReference type="GO" id="GO:0006535">
    <property type="term" value="P:cysteine biosynthetic process from serine"/>
    <property type="evidence" value="ECO:0007669"/>
    <property type="project" value="TreeGrafter"/>
</dbReference>
<dbReference type="Proteomes" id="UP000886653">
    <property type="component" value="Unassembled WGS sequence"/>
</dbReference>
<dbReference type="InterPro" id="IPR000073">
    <property type="entry name" value="AB_hydrolase_1"/>
</dbReference>
<dbReference type="GO" id="GO:0009086">
    <property type="term" value="P:methionine biosynthetic process"/>
    <property type="evidence" value="ECO:0007669"/>
    <property type="project" value="TreeGrafter"/>
</dbReference>
<dbReference type="HAMAP" id="MF_00296">
    <property type="entry name" value="MetX_acyltransf"/>
    <property type="match status" value="1"/>
</dbReference>
<dbReference type="NCBIfam" id="TIGR01392">
    <property type="entry name" value="homoserO_Ac_trn"/>
    <property type="match status" value="1"/>
</dbReference>
<dbReference type="EMBL" id="MU167249">
    <property type="protein sequence ID" value="KAG0147364.1"/>
    <property type="molecule type" value="Genomic_DNA"/>
</dbReference>
<dbReference type="GO" id="GO:0009092">
    <property type="term" value="P:homoserine metabolic process"/>
    <property type="evidence" value="ECO:0007669"/>
    <property type="project" value="TreeGrafter"/>
</dbReference>
<protein>
    <recommendedName>
        <fullName evidence="2">AB hydrolase-1 domain-containing protein</fullName>
    </recommendedName>
</protein>
<dbReference type="GO" id="GO:0009001">
    <property type="term" value="F:serine O-acetyltransferase activity"/>
    <property type="evidence" value="ECO:0007669"/>
    <property type="project" value="TreeGrafter"/>
</dbReference>
<keyword evidence="4" id="KW-1185">Reference proteome</keyword>
<organism evidence="3 4">
    <name type="scientific">Cronartium quercuum f. sp. fusiforme G11</name>
    <dbReference type="NCBI Taxonomy" id="708437"/>
    <lineage>
        <taxon>Eukaryota</taxon>
        <taxon>Fungi</taxon>
        <taxon>Dikarya</taxon>
        <taxon>Basidiomycota</taxon>
        <taxon>Pucciniomycotina</taxon>
        <taxon>Pucciniomycetes</taxon>
        <taxon>Pucciniales</taxon>
        <taxon>Coleosporiaceae</taxon>
        <taxon>Cronartium</taxon>
    </lineage>
</organism>
<evidence type="ECO:0000313" key="3">
    <source>
        <dbReference type="EMBL" id="KAG0147364.1"/>
    </source>
</evidence>